<name>L1JEK9_GUITC</name>
<evidence type="ECO:0000256" key="6">
    <source>
        <dbReference type="PROSITE-ProRule" id="PRU00176"/>
    </source>
</evidence>
<dbReference type="PANTHER" id="PTHR17204">
    <property type="entry name" value="PRE-MRNA PROCESSING PROTEIN PRP39-RELATED"/>
    <property type="match status" value="1"/>
</dbReference>
<keyword evidence="4" id="KW-0508">mRNA splicing</keyword>
<dbReference type="OrthoDB" id="6770331at2759"/>
<dbReference type="Pfam" id="PF00076">
    <property type="entry name" value="RRM_1"/>
    <property type="match status" value="1"/>
</dbReference>
<keyword evidence="5" id="KW-0539">Nucleus</keyword>
<dbReference type="CDD" id="cd00590">
    <property type="entry name" value="RRM_SF"/>
    <property type="match status" value="1"/>
</dbReference>
<dbReference type="SMART" id="SM00360">
    <property type="entry name" value="RRM"/>
    <property type="match status" value="1"/>
</dbReference>
<feature type="region of interest" description="Disordered" evidence="8">
    <location>
        <begin position="500"/>
        <end position="586"/>
    </location>
</feature>
<dbReference type="EMBL" id="JH992992">
    <property type="protein sequence ID" value="EKX46921.1"/>
    <property type="molecule type" value="Genomic_DNA"/>
</dbReference>
<keyword evidence="2" id="KW-0507">mRNA processing</keyword>
<proteinExistence type="predicted"/>
<dbReference type="HOGENOM" id="CLU_007172_0_0_1"/>
<protein>
    <recommendedName>
        <fullName evidence="9">RRM domain-containing protein</fullName>
    </recommendedName>
</protein>
<feature type="region of interest" description="Disordered" evidence="8">
    <location>
        <begin position="602"/>
        <end position="633"/>
    </location>
</feature>
<evidence type="ECO:0000256" key="7">
    <source>
        <dbReference type="SAM" id="Coils"/>
    </source>
</evidence>
<evidence type="ECO:0000259" key="9">
    <source>
        <dbReference type="PROSITE" id="PS50102"/>
    </source>
</evidence>
<dbReference type="GO" id="GO:0006397">
    <property type="term" value="P:mRNA processing"/>
    <property type="evidence" value="ECO:0007669"/>
    <property type="project" value="UniProtKB-KW"/>
</dbReference>
<dbReference type="SMART" id="SM00386">
    <property type="entry name" value="HAT"/>
    <property type="match status" value="5"/>
</dbReference>
<evidence type="ECO:0000313" key="11">
    <source>
        <dbReference type="EnsemblProtists" id="EKX46921"/>
    </source>
</evidence>
<feature type="region of interest" description="Disordered" evidence="8">
    <location>
        <begin position="730"/>
        <end position="824"/>
    </location>
</feature>
<evidence type="ECO:0000256" key="8">
    <source>
        <dbReference type="SAM" id="MobiDB-lite"/>
    </source>
</evidence>
<evidence type="ECO:0000256" key="4">
    <source>
        <dbReference type="ARBA" id="ARBA00023187"/>
    </source>
</evidence>
<evidence type="ECO:0000256" key="1">
    <source>
        <dbReference type="ARBA" id="ARBA00004123"/>
    </source>
</evidence>
<comment type="subcellular location">
    <subcellularLocation>
        <location evidence="1">Nucleus</location>
    </subcellularLocation>
</comment>
<dbReference type="Pfam" id="PF05843">
    <property type="entry name" value="Suf"/>
    <property type="match status" value="1"/>
</dbReference>
<evidence type="ECO:0000256" key="5">
    <source>
        <dbReference type="ARBA" id="ARBA00023242"/>
    </source>
</evidence>
<dbReference type="SUPFAM" id="SSF54928">
    <property type="entry name" value="RNA-binding domain, RBD"/>
    <property type="match status" value="1"/>
</dbReference>
<feature type="coiled-coil region" evidence="7">
    <location>
        <begin position="180"/>
        <end position="222"/>
    </location>
</feature>
<dbReference type="STRING" id="905079.L1JEK9"/>
<keyword evidence="6" id="KW-0694">RNA-binding</keyword>
<dbReference type="PaxDb" id="55529-EKX46921"/>
<feature type="compositionally biased region" description="Basic and acidic residues" evidence="8">
    <location>
        <begin position="619"/>
        <end position="633"/>
    </location>
</feature>
<feature type="compositionally biased region" description="Pro residues" evidence="8">
    <location>
        <begin position="784"/>
        <end position="793"/>
    </location>
</feature>
<dbReference type="Gene3D" id="3.30.70.330">
    <property type="match status" value="1"/>
</dbReference>
<evidence type="ECO:0000313" key="10">
    <source>
        <dbReference type="EMBL" id="EKX46921.1"/>
    </source>
</evidence>
<feature type="compositionally biased region" description="Basic and acidic residues" evidence="8">
    <location>
        <begin position="797"/>
        <end position="813"/>
    </location>
</feature>
<keyword evidence="3" id="KW-0677">Repeat</keyword>
<dbReference type="GO" id="GO:0005634">
    <property type="term" value="C:nucleus"/>
    <property type="evidence" value="ECO:0007669"/>
    <property type="project" value="UniProtKB-SubCell"/>
</dbReference>
<dbReference type="RefSeq" id="XP_005833901.1">
    <property type="nucleotide sequence ID" value="XM_005833844.1"/>
</dbReference>
<dbReference type="InterPro" id="IPR003107">
    <property type="entry name" value="HAT"/>
</dbReference>
<dbReference type="KEGG" id="gtt:GUITHDRAFT_162845"/>
<feature type="compositionally biased region" description="Basic and acidic residues" evidence="8">
    <location>
        <begin position="511"/>
        <end position="543"/>
    </location>
</feature>
<reference evidence="10 12" key="1">
    <citation type="journal article" date="2012" name="Nature">
        <title>Algal genomes reveal evolutionary mosaicism and the fate of nucleomorphs.</title>
        <authorList>
            <consortium name="DOE Joint Genome Institute"/>
            <person name="Curtis B.A."/>
            <person name="Tanifuji G."/>
            <person name="Burki F."/>
            <person name="Gruber A."/>
            <person name="Irimia M."/>
            <person name="Maruyama S."/>
            <person name="Arias M.C."/>
            <person name="Ball S.G."/>
            <person name="Gile G.H."/>
            <person name="Hirakawa Y."/>
            <person name="Hopkins J.F."/>
            <person name="Kuo A."/>
            <person name="Rensing S.A."/>
            <person name="Schmutz J."/>
            <person name="Symeonidi A."/>
            <person name="Elias M."/>
            <person name="Eveleigh R.J."/>
            <person name="Herman E.K."/>
            <person name="Klute M.J."/>
            <person name="Nakayama T."/>
            <person name="Obornik M."/>
            <person name="Reyes-Prieto A."/>
            <person name="Armbrust E.V."/>
            <person name="Aves S.J."/>
            <person name="Beiko R.G."/>
            <person name="Coutinho P."/>
            <person name="Dacks J.B."/>
            <person name="Durnford D.G."/>
            <person name="Fast N.M."/>
            <person name="Green B.R."/>
            <person name="Grisdale C.J."/>
            <person name="Hempel F."/>
            <person name="Henrissat B."/>
            <person name="Hoppner M.P."/>
            <person name="Ishida K."/>
            <person name="Kim E."/>
            <person name="Koreny L."/>
            <person name="Kroth P.G."/>
            <person name="Liu Y."/>
            <person name="Malik S.B."/>
            <person name="Maier U.G."/>
            <person name="McRose D."/>
            <person name="Mock T."/>
            <person name="Neilson J.A."/>
            <person name="Onodera N.T."/>
            <person name="Poole A.M."/>
            <person name="Pritham E.J."/>
            <person name="Richards T.A."/>
            <person name="Rocap G."/>
            <person name="Roy S.W."/>
            <person name="Sarai C."/>
            <person name="Schaack S."/>
            <person name="Shirato S."/>
            <person name="Slamovits C.H."/>
            <person name="Spencer D.F."/>
            <person name="Suzuki S."/>
            <person name="Worden A.Z."/>
            <person name="Zauner S."/>
            <person name="Barry K."/>
            <person name="Bell C."/>
            <person name="Bharti A.K."/>
            <person name="Crow J.A."/>
            <person name="Grimwood J."/>
            <person name="Kramer R."/>
            <person name="Lindquist E."/>
            <person name="Lucas S."/>
            <person name="Salamov A."/>
            <person name="McFadden G.I."/>
            <person name="Lane C.E."/>
            <person name="Keeling P.J."/>
            <person name="Gray M.W."/>
            <person name="Grigoriev I.V."/>
            <person name="Archibald J.M."/>
        </authorList>
    </citation>
    <scope>NUCLEOTIDE SEQUENCE</scope>
    <source>
        <strain evidence="10 12">CCMP2712</strain>
    </source>
</reference>
<accession>L1JEK9</accession>
<dbReference type="GeneID" id="17303570"/>
<dbReference type="InterPro" id="IPR035979">
    <property type="entry name" value="RBD_domain_sf"/>
</dbReference>
<dbReference type="AlphaFoldDB" id="L1JEK9"/>
<dbReference type="PROSITE" id="PS50102">
    <property type="entry name" value="RRM"/>
    <property type="match status" value="1"/>
</dbReference>
<feature type="compositionally biased region" description="Polar residues" evidence="8">
    <location>
        <begin position="575"/>
        <end position="586"/>
    </location>
</feature>
<gene>
    <name evidence="10" type="ORF">GUITHDRAFT_162845</name>
</gene>
<evidence type="ECO:0000256" key="3">
    <source>
        <dbReference type="ARBA" id="ARBA00022737"/>
    </source>
</evidence>
<dbReference type="GO" id="GO:0003723">
    <property type="term" value="F:RNA binding"/>
    <property type="evidence" value="ECO:0007669"/>
    <property type="project" value="UniProtKB-UniRule"/>
</dbReference>
<organism evidence="10">
    <name type="scientific">Guillardia theta (strain CCMP2712)</name>
    <name type="common">Cryptophyte</name>
    <dbReference type="NCBI Taxonomy" id="905079"/>
    <lineage>
        <taxon>Eukaryota</taxon>
        <taxon>Cryptophyceae</taxon>
        <taxon>Pyrenomonadales</taxon>
        <taxon>Geminigeraceae</taxon>
        <taxon>Guillardia</taxon>
    </lineage>
</organism>
<dbReference type="InterPro" id="IPR011990">
    <property type="entry name" value="TPR-like_helical_dom_sf"/>
</dbReference>
<keyword evidence="12" id="KW-1185">Reference proteome</keyword>
<dbReference type="OMA" id="LWARYIL"/>
<dbReference type="SUPFAM" id="SSF48452">
    <property type="entry name" value="TPR-like"/>
    <property type="match status" value="1"/>
</dbReference>
<dbReference type="GO" id="GO:0008380">
    <property type="term" value="P:RNA splicing"/>
    <property type="evidence" value="ECO:0007669"/>
    <property type="project" value="UniProtKB-KW"/>
</dbReference>
<dbReference type="InterPro" id="IPR008847">
    <property type="entry name" value="Suf"/>
</dbReference>
<dbReference type="EnsemblProtists" id="EKX46921">
    <property type="protein sequence ID" value="EKX46921"/>
    <property type="gene ID" value="GUITHDRAFT_162845"/>
</dbReference>
<reference evidence="12" key="2">
    <citation type="submission" date="2012-11" db="EMBL/GenBank/DDBJ databases">
        <authorList>
            <person name="Kuo A."/>
            <person name="Curtis B.A."/>
            <person name="Tanifuji G."/>
            <person name="Burki F."/>
            <person name="Gruber A."/>
            <person name="Irimia M."/>
            <person name="Maruyama S."/>
            <person name="Arias M.C."/>
            <person name="Ball S.G."/>
            <person name="Gile G.H."/>
            <person name="Hirakawa Y."/>
            <person name="Hopkins J.F."/>
            <person name="Rensing S.A."/>
            <person name="Schmutz J."/>
            <person name="Symeonidi A."/>
            <person name="Elias M."/>
            <person name="Eveleigh R.J."/>
            <person name="Herman E.K."/>
            <person name="Klute M.J."/>
            <person name="Nakayama T."/>
            <person name="Obornik M."/>
            <person name="Reyes-Prieto A."/>
            <person name="Armbrust E.V."/>
            <person name="Aves S.J."/>
            <person name="Beiko R.G."/>
            <person name="Coutinho P."/>
            <person name="Dacks J.B."/>
            <person name="Durnford D.G."/>
            <person name="Fast N.M."/>
            <person name="Green B.R."/>
            <person name="Grisdale C."/>
            <person name="Hempe F."/>
            <person name="Henrissat B."/>
            <person name="Hoppner M.P."/>
            <person name="Ishida K.-I."/>
            <person name="Kim E."/>
            <person name="Koreny L."/>
            <person name="Kroth P.G."/>
            <person name="Liu Y."/>
            <person name="Malik S.-B."/>
            <person name="Maier U.G."/>
            <person name="McRose D."/>
            <person name="Mock T."/>
            <person name="Neilson J.A."/>
            <person name="Onodera N.T."/>
            <person name="Poole A.M."/>
            <person name="Pritham E.J."/>
            <person name="Richards T.A."/>
            <person name="Rocap G."/>
            <person name="Roy S.W."/>
            <person name="Sarai C."/>
            <person name="Schaack S."/>
            <person name="Shirato S."/>
            <person name="Slamovits C.H."/>
            <person name="Spencer D.F."/>
            <person name="Suzuki S."/>
            <person name="Worden A.Z."/>
            <person name="Zauner S."/>
            <person name="Barry K."/>
            <person name="Bell C."/>
            <person name="Bharti A.K."/>
            <person name="Crow J.A."/>
            <person name="Grimwood J."/>
            <person name="Kramer R."/>
            <person name="Lindquist E."/>
            <person name="Lucas S."/>
            <person name="Salamov A."/>
            <person name="McFadden G.I."/>
            <person name="Lane C.E."/>
            <person name="Keeling P.J."/>
            <person name="Gray M.W."/>
            <person name="Grigoriev I.V."/>
            <person name="Archibald J.M."/>
        </authorList>
    </citation>
    <scope>NUCLEOTIDE SEQUENCE</scope>
    <source>
        <strain evidence="12">CCMP2712</strain>
    </source>
</reference>
<evidence type="ECO:0000256" key="2">
    <source>
        <dbReference type="ARBA" id="ARBA00022664"/>
    </source>
</evidence>
<evidence type="ECO:0000313" key="12">
    <source>
        <dbReference type="Proteomes" id="UP000011087"/>
    </source>
</evidence>
<reference evidence="11" key="3">
    <citation type="submission" date="2015-06" db="UniProtKB">
        <authorList>
            <consortium name="EnsemblProtists"/>
        </authorList>
    </citation>
    <scope>IDENTIFICATION</scope>
</reference>
<dbReference type="InterPro" id="IPR000504">
    <property type="entry name" value="RRM_dom"/>
</dbReference>
<dbReference type="eggNOG" id="KOG0128">
    <property type="taxonomic scope" value="Eukaryota"/>
</dbReference>
<sequence>MEDGGEELIAQLEGRLEACGKRDYEAFHQLLRIYKKKSMRKQLEKTREQFSISFPLAEEEDQEKIISLFERALSDYPTTKVWAEYVKYIQKLYFDLEGAKQREYLNRVRETMQRSLTIMGNDLLEGSKLWELQRNFEIKVLENMQGSSTEKQTQIALIRQCFDREIKAQVKGLAETWISYESWETDKSIVEKKKAEVEEAMMKASERELKDAEARRQKDSSLNVLEIWQECIESESESGDVTKIICAYERALSTCCLVPTLWNSYAEFVRSQPSGAGGIKVADVYRRSVRNCPFSVELWCSLLICSEEDGLDMKEMKVLFQKATNEIKHYSPLQLVEILSAECDCARRSFTKLPEDSRNGSQEGNELRSTLKDSVKLLEEVKDESGARHLRGYWAEIEAFLFSDLDEAIKLWDSVLKGCQDLSLWCSVVDALRSCRRVGQARSFFKRGLNTLQSAPELASLCYRWLEFERREGDLETYGQARAKYATFAVTNPQVAVDDKVGRVAKKSREKKSDDPERAKRREEVMKKWAERKENSSKVEKKAPASKKRKQAEDSKDQESEEKAKRQKVDGGGQQPEQASSGESNLNTVFMQNLPHGIRLRRLQDRAGGQDCPGRPLRSRGEEEKDGTEMKGRRVEVSKARELHSLNEQRDVDQRVLYVSGLSKNVSKESIKDHFSTVAEVLEVRLMRDRDGNLRGFCYVEFKDRAGAELSLQMDQTVFQGKKLRVAFSDPSRGRAASSKAANSGSAAPSAPRSSLNLVPRAVKRPQEPARPARRIQQAAHQPVPKPTEPSPSAPAEKAEDAASAAPKKDNDYFRQMFSKGANL</sequence>
<dbReference type="PANTHER" id="PTHR17204:SF25">
    <property type="entry name" value="RRM DOMAIN-CONTAINING PROTEIN"/>
    <property type="match status" value="1"/>
</dbReference>
<dbReference type="InterPro" id="IPR012677">
    <property type="entry name" value="Nucleotide-bd_a/b_plait_sf"/>
</dbReference>
<feature type="domain" description="RRM" evidence="9">
    <location>
        <begin position="655"/>
        <end position="731"/>
    </location>
</feature>
<feature type="compositionally biased region" description="Basic and acidic residues" evidence="8">
    <location>
        <begin position="551"/>
        <end position="569"/>
    </location>
</feature>
<dbReference type="Gene3D" id="1.25.40.10">
    <property type="entry name" value="Tetratricopeptide repeat domain"/>
    <property type="match status" value="2"/>
</dbReference>
<feature type="compositionally biased region" description="Low complexity" evidence="8">
    <location>
        <begin position="734"/>
        <end position="755"/>
    </location>
</feature>
<keyword evidence="7" id="KW-0175">Coiled coil</keyword>
<dbReference type="Proteomes" id="UP000011087">
    <property type="component" value="Unassembled WGS sequence"/>
</dbReference>